<sequence>MNRLPNKIALITGGTQSIGKTIAELFQQHGAHVIISGSRPAEEGAKIARDIHAGMIYLKLDVTLESDWENAMHFIQQKYGRLDILVNNAGIEQPANSNRPQNPEDCSLQDWRTVHQVNLDGVFLGCKHVIPLMKKQENCSIVNIGSRSGLTGIPSSAAYSSSKAAVRNYTKTVAMYCASRRYPIRCNVIHPAAILTNMWEKEFGDDEWRGQRIARFSESIPLRRMGTPMDVAYAALYLASDESRFMTGSEIIIDGGIMSGSAASANETVISVSPAGTES</sequence>
<dbReference type="InterPro" id="IPR036291">
    <property type="entry name" value="NAD(P)-bd_dom_sf"/>
</dbReference>
<dbReference type="KEGG" id="asip:AQUSIP_13610"/>
<dbReference type="InterPro" id="IPR020904">
    <property type="entry name" value="Sc_DH/Rdtase_CS"/>
</dbReference>
<dbReference type="Gene3D" id="3.40.50.720">
    <property type="entry name" value="NAD(P)-binding Rossmann-like Domain"/>
    <property type="match status" value="1"/>
</dbReference>
<dbReference type="RefSeq" id="WP_148339311.1">
    <property type="nucleotide sequence ID" value="NZ_LR699119.1"/>
</dbReference>
<evidence type="ECO:0000313" key="3">
    <source>
        <dbReference type="EMBL" id="VVC76059.1"/>
    </source>
</evidence>
<protein>
    <submittedName>
        <fullName evidence="3">Cyclopentanol dehydrogenase</fullName>
    </submittedName>
</protein>
<reference evidence="3 4" key="1">
    <citation type="submission" date="2019-08" db="EMBL/GenBank/DDBJ databases">
        <authorList>
            <person name="Guy L."/>
        </authorList>
    </citation>
    <scope>NUCLEOTIDE SEQUENCE [LARGE SCALE GENOMIC DNA]</scope>
    <source>
        <strain evidence="3 4">SGT-108</strain>
    </source>
</reference>
<organism evidence="3 4">
    <name type="scientific">Aquicella siphonis</name>
    <dbReference type="NCBI Taxonomy" id="254247"/>
    <lineage>
        <taxon>Bacteria</taxon>
        <taxon>Pseudomonadati</taxon>
        <taxon>Pseudomonadota</taxon>
        <taxon>Gammaproteobacteria</taxon>
        <taxon>Legionellales</taxon>
        <taxon>Coxiellaceae</taxon>
        <taxon>Aquicella</taxon>
    </lineage>
</organism>
<dbReference type="PRINTS" id="PR00081">
    <property type="entry name" value="GDHRDH"/>
</dbReference>
<dbReference type="PANTHER" id="PTHR24321">
    <property type="entry name" value="DEHYDROGENASES, SHORT CHAIN"/>
    <property type="match status" value="1"/>
</dbReference>
<dbReference type="AlphaFoldDB" id="A0A5E4PGG8"/>
<accession>A0A5E4PGG8</accession>
<dbReference type="EMBL" id="LR699119">
    <property type="protein sequence ID" value="VVC76059.1"/>
    <property type="molecule type" value="Genomic_DNA"/>
</dbReference>
<comment type="similarity">
    <text evidence="1">Belongs to the short-chain dehydrogenases/reductases (SDR) family.</text>
</comment>
<evidence type="ECO:0000256" key="1">
    <source>
        <dbReference type="ARBA" id="ARBA00006484"/>
    </source>
</evidence>
<proteinExistence type="inferred from homology"/>
<dbReference type="PROSITE" id="PS00061">
    <property type="entry name" value="ADH_SHORT"/>
    <property type="match status" value="1"/>
</dbReference>
<dbReference type="Proteomes" id="UP000324194">
    <property type="component" value="Chromosome 1"/>
</dbReference>
<dbReference type="Pfam" id="PF13561">
    <property type="entry name" value="adh_short_C2"/>
    <property type="match status" value="1"/>
</dbReference>
<dbReference type="OrthoDB" id="9787298at2"/>
<name>A0A5E4PGG8_9COXI</name>
<dbReference type="SUPFAM" id="SSF51735">
    <property type="entry name" value="NAD(P)-binding Rossmann-fold domains"/>
    <property type="match status" value="1"/>
</dbReference>
<dbReference type="InterPro" id="IPR002347">
    <property type="entry name" value="SDR_fam"/>
</dbReference>
<gene>
    <name evidence="3" type="primary">cpnA_2</name>
    <name evidence="3" type="ORF">AQUSIP_13610</name>
</gene>
<keyword evidence="2" id="KW-0560">Oxidoreductase</keyword>
<dbReference type="FunFam" id="3.40.50.720:FF:000084">
    <property type="entry name" value="Short-chain dehydrogenase reductase"/>
    <property type="match status" value="1"/>
</dbReference>
<dbReference type="PRINTS" id="PR00080">
    <property type="entry name" value="SDRFAMILY"/>
</dbReference>
<evidence type="ECO:0000313" key="4">
    <source>
        <dbReference type="Proteomes" id="UP000324194"/>
    </source>
</evidence>
<dbReference type="GO" id="GO:0016491">
    <property type="term" value="F:oxidoreductase activity"/>
    <property type="evidence" value="ECO:0007669"/>
    <property type="project" value="UniProtKB-KW"/>
</dbReference>
<keyword evidence="4" id="KW-1185">Reference proteome</keyword>
<evidence type="ECO:0000256" key="2">
    <source>
        <dbReference type="ARBA" id="ARBA00023002"/>
    </source>
</evidence>
<dbReference type="PANTHER" id="PTHR24321:SF15">
    <property type="entry name" value="OXIDOREDUCTASE UCPA"/>
    <property type="match status" value="1"/>
</dbReference>